<evidence type="ECO:0000313" key="1">
    <source>
        <dbReference type="EMBL" id="GFT61491.1"/>
    </source>
</evidence>
<sequence length="102" mass="11647">MEMAENPFKKTKRAPNNIYIHIPAVIGQAKDLTDILDIWKCLITDRITESIVEETHNYICSVNPNYSRSRDTRETIGTEIKALLGLLYLAGIYHGNKVNLEE</sequence>
<dbReference type="OrthoDB" id="6620323at2759"/>
<reference evidence="2" key="1">
    <citation type="submission" date="2020-08" db="EMBL/GenBank/DDBJ databases">
        <title>Multicomponent nature underlies the extraordinary mechanical properties of spider dragline silk.</title>
        <authorList>
            <person name="Kono N."/>
            <person name="Nakamura H."/>
            <person name="Mori M."/>
            <person name="Yoshida Y."/>
            <person name="Ohtoshi R."/>
            <person name="Malay A.D."/>
            <person name="Moran D.A.P."/>
            <person name="Tomita M."/>
            <person name="Numata K."/>
            <person name="Arakawa K."/>
        </authorList>
    </citation>
    <scope>NUCLEOTIDE SEQUENCE</scope>
</reference>
<dbReference type="EMBL" id="BMAW01114383">
    <property type="protein sequence ID" value="GFT61491.1"/>
    <property type="molecule type" value="Genomic_DNA"/>
</dbReference>
<evidence type="ECO:0000313" key="3">
    <source>
        <dbReference type="Proteomes" id="UP000887013"/>
    </source>
</evidence>
<protein>
    <submittedName>
        <fullName evidence="2">Uncharacterized protein</fullName>
    </submittedName>
</protein>
<dbReference type="EMBL" id="BMAW01026000">
    <property type="protein sequence ID" value="GFT94914.1"/>
    <property type="molecule type" value="Genomic_DNA"/>
</dbReference>
<proteinExistence type="predicted"/>
<gene>
    <name evidence="2" type="ORF">NPIL_131551</name>
    <name evidence="1" type="ORF">NPIL_519611</name>
</gene>
<name>A0A8X6PXE9_NEPPI</name>
<accession>A0A8X6PXE9</accession>
<dbReference type="Proteomes" id="UP000887013">
    <property type="component" value="Unassembled WGS sequence"/>
</dbReference>
<dbReference type="AlphaFoldDB" id="A0A8X6PXE9"/>
<organism evidence="2 3">
    <name type="scientific">Nephila pilipes</name>
    <name type="common">Giant wood spider</name>
    <name type="synonym">Nephila maculata</name>
    <dbReference type="NCBI Taxonomy" id="299642"/>
    <lineage>
        <taxon>Eukaryota</taxon>
        <taxon>Metazoa</taxon>
        <taxon>Ecdysozoa</taxon>
        <taxon>Arthropoda</taxon>
        <taxon>Chelicerata</taxon>
        <taxon>Arachnida</taxon>
        <taxon>Araneae</taxon>
        <taxon>Araneomorphae</taxon>
        <taxon>Entelegynae</taxon>
        <taxon>Araneoidea</taxon>
        <taxon>Nephilidae</taxon>
        <taxon>Nephila</taxon>
    </lineage>
</organism>
<comment type="caution">
    <text evidence="2">The sequence shown here is derived from an EMBL/GenBank/DDBJ whole genome shotgun (WGS) entry which is preliminary data.</text>
</comment>
<keyword evidence="3" id="KW-1185">Reference proteome</keyword>
<evidence type="ECO:0000313" key="2">
    <source>
        <dbReference type="EMBL" id="GFT94914.1"/>
    </source>
</evidence>